<dbReference type="Gene3D" id="1.20.1250.20">
    <property type="entry name" value="MFS general substrate transporter like domains"/>
    <property type="match status" value="1"/>
</dbReference>
<dbReference type="AlphaFoldDB" id="X0W6I2"/>
<dbReference type="InterPro" id="IPR011701">
    <property type="entry name" value="MFS"/>
</dbReference>
<reference evidence="8" key="1">
    <citation type="journal article" date="2014" name="Front. Microbiol.">
        <title>High frequency of phylogenetically diverse reductive dehalogenase-homologous genes in deep subseafloor sedimentary metagenomes.</title>
        <authorList>
            <person name="Kawai M."/>
            <person name="Futagami T."/>
            <person name="Toyoda A."/>
            <person name="Takaki Y."/>
            <person name="Nishi S."/>
            <person name="Hori S."/>
            <person name="Arai W."/>
            <person name="Tsubouchi T."/>
            <person name="Morono Y."/>
            <person name="Uchiyama I."/>
            <person name="Ito T."/>
            <person name="Fujiyama A."/>
            <person name="Inagaki F."/>
            <person name="Takami H."/>
        </authorList>
    </citation>
    <scope>NUCLEOTIDE SEQUENCE</scope>
    <source>
        <strain evidence="8">Expedition CK06-06</strain>
    </source>
</reference>
<dbReference type="SUPFAM" id="SSF103473">
    <property type="entry name" value="MFS general substrate transporter"/>
    <property type="match status" value="1"/>
</dbReference>
<dbReference type="PROSITE" id="PS50850">
    <property type="entry name" value="MFS"/>
    <property type="match status" value="1"/>
</dbReference>
<keyword evidence="5 6" id="KW-0472">Membrane</keyword>
<dbReference type="InterPro" id="IPR036259">
    <property type="entry name" value="MFS_trans_sf"/>
</dbReference>
<dbReference type="InterPro" id="IPR020846">
    <property type="entry name" value="MFS_dom"/>
</dbReference>
<dbReference type="PANTHER" id="PTHR43124">
    <property type="entry name" value="PURINE EFFLUX PUMP PBUE"/>
    <property type="match status" value="1"/>
</dbReference>
<accession>X0W6I2</accession>
<name>X0W6I2_9ZZZZ</name>
<proteinExistence type="predicted"/>
<dbReference type="Pfam" id="PF07690">
    <property type="entry name" value="MFS_1"/>
    <property type="match status" value="1"/>
</dbReference>
<evidence type="ECO:0000256" key="5">
    <source>
        <dbReference type="ARBA" id="ARBA00023136"/>
    </source>
</evidence>
<feature type="transmembrane region" description="Helical" evidence="6">
    <location>
        <begin position="111"/>
        <end position="130"/>
    </location>
</feature>
<feature type="transmembrane region" description="Helical" evidence="6">
    <location>
        <begin position="53"/>
        <end position="77"/>
    </location>
</feature>
<feature type="domain" description="Major facilitator superfamily (MFS) profile" evidence="7">
    <location>
        <begin position="18"/>
        <end position="204"/>
    </location>
</feature>
<evidence type="ECO:0000256" key="1">
    <source>
        <dbReference type="ARBA" id="ARBA00004651"/>
    </source>
</evidence>
<feature type="non-terminal residue" evidence="8">
    <location>
        <position position="204"/>
    </location>
</feature>
<feature type="transmembrane region" description="Helical" evidence="6">
    <location>
        <begin position="84"/>
        <end position="105"/>
    </location>
</feature>
<dbReference type="GO" id="GO:0022857">
    <property type="term" value="F:transmembrane transporter activity"/>
    <property type="evidence" value="ECO:0007669"/>
    <property type="project" value="InterPro"/>
</dbReference>
<evidence type="ECO:0000313" key="8">
    <source>
        <dbReference type="EMBL" id="GAG26494.1"/>
    </source>
</evidence>
<sequence length="204" mass="20890">MDGDGGVVAEGSGVGRLVLPSLLVSRFTIGIPPLLVSLLLIEIGETFGQSVGAAGQILTVSSVVAFVGALIMGFLSMRFNHKHLLLIGSALLALTAIGCAVSPAFSLMMAFYALIGLGSAIATPMIFSILGELYPISRRASVTGIVMSGASLAFLIGAPVITYIMGFGSWRTAFLAFVFPVAALGTVLSYLGLPSIHPGEEASA</sequence>
<evidence type="ECO:0000256" key="2">
    <source>
        <dbReference type="ARBA" id="ARBA00022475"/>
    </source>
</evidence>
<feature type="transmembrane region" description="Helical" evidence="6">
    <location>
        <begin position="142"/>
        <end position="166"/>
    </location>
</feature>
<gene>
    <name evidence="8" type="ORF">S01H1_53769</name>
</gene>
<organism evidence="8">
    <name type="scientific">marine sediment metagenome</name>
    <dbReference type="NCBI Taxonomy" id="412755"/>
    <lineage>
        <taxon>unclassified sequences</taxon>
        <taxon>metagenomes</taxon>
        <taxon>ecological metagenomes</taxon>
    </lineage>
</organism>
<evidence type="ECO:0000256" key="6">
    <source>
        <dbReference type="SAM" id="Phobius"/>
    </source>
</evidence>
<keyword evidence="4 6" id="KW-1133">Transmembrane helix</keyword>
<keyword evidence="2" id="KW-1003">Cell membrane</keyword>
<feature type="transmembrane region" description="Helical" evidence="6">
    <location>
        <begin position="23"/>
        <end position="41"/>
    </location>
</feature>
<dbReference type="EMBL" id="BARS01034835">
    <property type="protein sequence ID" value="GAG26494.1"/>
    <property type="molecule type" value="Genomic_DNA"/>
</dbReference>
<comment type="subcellular location">
    <subcellularLocation>
        <location evidence="1">Cell membrane</location>
        <topology evidence="1">Multi-pass membrane protein</topology>
    </subcellularLocation>
</comment>
<keyword evidence="3 6" id="KW-0812">Transmembrane</keyword>
<protein>
    <recommendedName>
        <fullName evidence="7">Major facilitator superfamily (MFS) profile domain-containing protein</fullName>
    </recommendedName>
</protein>
<comment type="caution">
    <text evidence="8">The sequence shown here is derived from an EMBL/GenBank/DDBJ whole genome shotgun (WGS) entry which is preliminary data.</text>
</comment>
<evidence type="ECO:0000259" key="7">
    <source>
        <dbReference type="PROSITE" id="PS50850"/>
    </source>
</evidence>
<feature type="transmembrane region" description="Helical" evidence="6">
    <location>
        <begin position="172"/>
        <end position="193"/>
    </location>
</feature>
<evidence type="ECO:0000256" key="3">
    <source>
        <dbReference type="ARBA" id="ARBA00022692"/>
    </source>
</evidence>
<dbReference type="InterPro" id="IPR050189">
    <property type="entry name" value="MFS_Efflux_Transporters"/>
</dbReference>
<dbReference type="GO" id="GO:0005886">
    <property type="term" value="C:plasma membrane"/>
    <property type="evidence" value="ECO:0007669"/>
    <property type="project" value="UniProtKB-SubCell"/>
</dbReference>
<dbReference type="PANTHER" id="PTHR43124:SF3">
    <property type="entry name" value="CHLORAMPHENICOL EFFLUX PUMP RV0191"/>
    <property type="match status" value="1"/>
</dbReference>
<evidence type="ECO:0000256" key="4">
    <source>
        <dbReference type="ARBA" id="ARBA00022989"/>
    </source>
</evidence>